<gene>
    <name evidence="1" type="ORF">CLV57_1940</name>
</gene>
<evidence type="ECO:0000313" key="1">
    <source>
        <dbReference type="EMBL" id="PJJ84918.1"/>
    </source>
</evidence>
<evidence type="ECO:0000313" key="2">
    <source>
        <dbReference type="Proteomes" id="UP000242687"/>
    </source>
</evidence>
<comment type="caution">
    <text evidence="1">The sequence shown here is derived from an EMBL/GenBank/DDBJ whole genome shotgun (WGS) entry which is preliminary data.</text>
</comment>
<keyword evidence="2" id="KW-1185">Reference proteome</keyword>
<proteinExistence type="predicted"/>
<dbReference type="Proteomes" id="UP000242687">
    <property type="component" value="Unassembled WGS sequence"/>
</dbReference>
<dbReference type="AlphaFoldDB" id="A0A2H9VVS1"/>
<sequence>MKKNPTVAAAKKARKAFKKELTEKITTQLTATIGDTVNSKKTTKIIAKAAKSLAKKIAKNTGKNKMVAETETAEPAVNNLQTIAQAKPVKVNIAPSKTALAKSSSAQTEQNV</sequence>
<dbReference type="EMBL" id="PGFJ01000001">
    <property type="protein sequence ID" value="PJJ84918.1"/>
    <property type="molecule type" value="Genomic_DNA"/>
</dbReference>
<protein>
    <submittedName>
        <fullName evidence="1">Uncharacterized protein</fullName>
    </submittedName>
</protein>
<accession>A0A2H9VVS1</accession>
<organism evidence="1 2">
    <name type="scientific">Mucilaginibacter auburnensis</name>
    <dbReference type="NCBI Taxonomy" id="1457233"/>
    <lineage>
        <taxon>Bacteria</taxon>
        <taxon>Pseudomonadati</taxon>
        <taxon>Bacteroidota</taxon>
        <taxon>Sphingobacteriia</taxon>
        <taxon>Sphingobacteriales</taxon>
        <taxon>Sphingobacteriaceae</taxon>
        <taxon>Mucilaginibacter</taxon>
    </lineage>
</organism>
<name>A0A2H9VVS1_9SPHI</name>
<reference evidence="1 2" key="1">
    <citation type="submission" date="2017-11" db="EMBL/GenBank/DDBJ databases">
        <title>Genomic Encyclopedia of Archaeal and Bacterial Type Strains, Phase II (KMG-II): From Individual Species to Whole Genera.</title>
        <authorList>
            <person name="Goeker M."/>
        </authorList>
    </citation>
    <scope>NUCLEOTIDE SEQUENCE [LARGE SCALE GENOMIC DNA]</scope>
    <source>
        <strain evidence="1 2">DSM 28175</strain>
    </source>
</reference>
<dbReference type="RefSeq" id="WP_100341085.1">
    <property type="nucleotide sequence ID" value="NZ_PGFJ01000001.1"/>
</dbReference>